<feature type="domain" description="Chaplin" evidence="9">
    <location>
        <begin position="105"/>
        <end position="145"/>
    </location>
</feature>
<evidence type="ECO:0000256" key="2">
    <source>
        <dbReference type="ARBA" id="ARBA00022512"/>
    </source>
</evidence>
<feature type="domain" description="Chaplin" evidence="9">
    <location>
        <begin position="39"/>
        <end position="79"/>
    </location>
</feature>
<keyword evidence="11" id="KW-1185">Reference proteome</keyword>
<accession>A0ABT1Q186</accession>
<feature type="chain" id="PRO_5046428247" evidence="8">
    <location>
        <begin position="29"/>
        <end position="211"/>
    </location>
</feature>
<keyword evidence="3" id="KW-0964">Secreted</keyword>
<reference evidence="10" key="1">
    <citation type="submission" date="2022-06" db="EMBL/GenBank/DDBJ databases">
        <title>Draft genome sequence of Streptomyces sp. RB6PN25 isolated from peat swamp forest in Thailand.</title>
        <authorList>
            <person name="Duangmal K."/>
            <person name="Klaysubun C."/>
        </authorList>
    </citation>
    <scope>NUCLEOTIDE SEQUENCE</scope>
    <source>
        <strain evidence="10">RB6PN25</strain>
    </source>
</reference>
<evidence type="ECO:0000256" key="7">
    <source>
        <dbReference type="PROSITE-ProRule" id="PRU01232"/>
    </source>
</evidence>
<evidence type="ECO:0000256" key="8">
    <source>
        <dbReference type="SAM" id="SignalP"/>
    </source>
</evidence>
<dbReference type="EMBL" id="JANFNG010000018">
    <property type="protein sequence ID" value="MCQ4083035.1"/>
    <property type="molecule type" value="Genomic_DNA"/>
</dbReference>
<keyword evidence="4 8" id="KW-0732">Signal</keyword>
<feature type="signal peptide" evidence="8">
    <location>
        <begin position="1"/>
        <end position="28"/>
    </location>
</feature>
<evidence type="ECO:0000256" key="6">
    <source>
        <dbReference type="ARBA" id="ARBA00023087"/>
    </source>
</evidence>
<evidence type="ECO:0000256" key="4">
    <source>
        <dbReference type="ARBA" id="ARBA00022729"/>
    </source>
</evidence>
<name>A0ABT1Q186_9ACTN</name>
<evidence type="ECO:0000313" key="11">
    <source>
        <dbReference type="Proteomes" id="UP001057702"/>
    </source>
</evidence>
<dbReference type="Proteomes" id="UP001057702">
    <property type="component" value="Unassembled WGS sequence"/>
</dbReference>
<dbReference type="InterPro" id="IPR005528">
    <property type="entry name" value="ChpA-H"/>
</dbReference>
<evidence type="ECO:0000256" key="1">
    <source>
        <dbReference type="ARBA" id="ARBA00004191"/>
    </source>
</evidence>
<evidence type="ECO:0000313" key="10">
    <source>
        <dbReference type="EMBL" id="MCQ4083035.1"/>
    </source>
</evidence>
<dbReference type="Pfam" id="PF03777">
    <property type="entry name" value="ChpA-C"/>
    <property type="match status" value="2"/>
</dbReference>
<protein>
    <submittedName>
        <fullName evidence="10">Chaplin</fullName>
    </submittedName>
</protein>
<evidence type="ECO:0000256" key="3">
    <source>
        <dbReference type="ARBA" id="ARBA00022525"/>
    </source>
</evidence>
<dbReference type="PROSITE" id="PS51884">
    <property type="entry name" value="CHAPLIN"/>
    <property type="match status" value="2"/>
</dbReference>
<proteinExistence type="predicted"/>
<dbReference type="RefSeq" id="WP_269470417.1">
    <property type="nucleotide sequence ID" value="NZ_JANFNG010000018.1"/>
</dbReference>
<keyword evidence="2" id="KW-0134">Cell wall</keyword>
<evidence type="ECO:0000259" key="9">
    <source>
        <dbReference type="PROSITE" id="PS51884"/>
    </source>
</evidence>
<gene>
    <name evidence="10" type="ORF">NGB36_21110</name>
</gene>
<evidence type="ECO:0000256" key="5">
    <source>
        <dbReference type="ARBA" id="ARBA00022889"/>
    </source>
</evidence>
<sequence>MRQVARKGLVTAMATGGMLAAAAGYAHADSGAAGSAVGSPGVLSGNLVQLPIDVPVNVCGNTVDVVGVLNPSVGNSCVNASHGGGPRHMHPLRGGATARGHAADSPGVASGNGIQLPVDLPVNVSGNSVNVVGIGNAAVGNTAVNAPGHGRHRRPCPPAPAPRAAVPLTAGTSAATLAHTGTDSLGFALPASAGMLLGGTLLYRRFRPTKS</sequence>
<keyword evidence="5" id="KW-0130">Cell adhesion</keyword>
<comment type="subcellular location">
    <subcellularLocation>
        <location evidence="1">Secreted</location>
        <location evidence="1">Cell wall</location>
    </subcellularLocation>
</comment>
<comment type="caution">
    <text evidence="10">The sequence shown here is derived from an EMBL/GenBank/DDBJ whole genome shotgun (WGS) entry which is preliminary data.</text>
</comment>
<organism evidence="10 11">
    <name type="scientific">Streptomyces humicola</name>
    <dbReference type="NCBI Taxonomy" id="2953240"/>
    <lineage>
        <taxon>Bacteria</taxon>
        <taxon>Bacillati</taxon>
        <taxon>Actinomycetota</taxon>
        <taxon>Actinomycetes</taxon>
        <taxon>Kitasatosporales</taxon>
        <taxon>Streptomycetaceae</taxon>
        <taxon>Streptomyces</taxon>
    </lineage>
</organism>
<keyword evidence="6 7" id="KW-0034">Amyloid</keyword>